<comment type="caution">
    <text evidence="1">The sequence shown here is derived from an EMBL/GenBank/DDBJ whole genome shotgun (WGS) entry which is preliminary data.</text>
</comment>
<dbReference type="Proteomes" id="UP001278995">
    <property type="component" value="Unassembled WGS sequence"/>
</dbReference>
<organism evidence="1 2">
    <name type="scientific">Acinetobacter faecalis</name>
    <dbReference type="NCBI Taxonomy" id="2665161"/>
    <lineage>
        <taxon>Bacteria</taxon>
        <taxon>Pseudomonadati</taxon>
        <taxon>Pseudomonadota</taxon>
        <taxon>Gammaproteobacteria</taxon>
        <taxon>Moraxellales</taxon>
        <taxon>Moraxellaceae</taxon>
        <taxon>Acinetobacter</taxon>
    </lineage>
</organism>
<proteinExistence type="predicted"/>
<sequence length="240" mass="27566">MKKNFLFLVGGFFAINLVGCQQMQTVADSTTGAISKGINAYDGWVSKGTQRVWDEMLNKDIRNKFLVLSSRSDNNVIILNQSLINDKFKLEKRTMGSIYLEKYINHEANFNEANRKINNGIYISEKDLASKMFIEQALAQGHQVRMYKKNINTDLNRGLVQSITEFNGAANRYDVDPAFVEFDKDGSPVAIMTRSWQTISAIGVDSRIYTNIYFAQDALRWFENNFSNRYLEDSLIRTYK</sequence>
<evidence type="ECO:0000313" key="1">
    <source>
        <dbReference type="EMBL" id="MDY6487225.1"/>
    </source>
</evidence>
<name>A0AB35UXR9_9GAMM</name>
<gene>
    <name evidence="1" type="ORF">SKM51_08485</name>
</gene>
<reference evidence="1 2" key="1">
    <citation type="submission" date="2023-11" db="EMBL/GenBank/DDBJ databases">
        <title>The common occurrence of Acinetobacte faecalis in cattle feces and its emended description.</title>
        <authorList>
            <person name="Kyselkova M."/>
            <person name="Xanthopoulou K."/>
            <person name="Shestivska V."/>
            <person name="Spanelova P."/>
            <person name="Maixnerova M."/>
            <person name="Higgins P.G."/>
            <person name="Nemec A."/>
        </authorList>
    </citation>
    <scope>NUCLEOTIDE SEQUENCE [LARGE SCALE GENOMIC DNA]</scope>
    <source>
        <strain evidence="1 2">ANC 7483</strain>
    </source>
</reference>
<protein>
    <recommendedName>
        <fullName evidence="3">Lipoprotein</fullName>
    </recommendedName>
</protein>
<dbReference type="AlphaFoldDB" id="A0AB35UXR9"/>
<accession>A0AB35UXR9</accession>
<evidence type="ECO:0000313" key="2">
    <source>
        <dbReference type="Proteomes" id="UP001278995"/>
    </source>
</evidence>
<dbReference type="RefSeq" id="WP_321099596.1">
    <property type="nucleotide sequence ID" value="NZ_JAXHPL010000042.1"/>
</dbReference>
<dbReference type="EMBL" id="JAXHPL010000042">
    <property type="protein sequence ID" value="MDY6487225.1"/>
    <property type="molecule type" value="Genomic_DNA"/>
</dbReference>
<evidence type="ECO:0008006" key="3">
    <source>
        <dbReference type="Google" id="ProtNLM"/>
    </source>
</evidence>